<evidence type="ECO:0000256" key="4">
    <source>
        <dbReference type="ARBA" id="ARBA00022989"/>
    </source>
</evidence>
<dbReference type="AlphaFoldDB" id="A0A5E4EHJ4"/>
<accession>A0A5E4EHJ4</accession>
<feature type="region of interest" description="Disordered" evidence="6">
    <location>
        <begin position="80"/>
        <end position="101"/>
    </location>
</feature>
<dbReference type="GO" id="GO:0009706">
    <property type="term" value="C:chloroplast inner membrane"/>
    <property type="evidence" value="ECO:0007669"/>
    <property type="project" value="TreeGrafter"/>
</dbReference>
<evidence type="ECO:0000256" key="7">
    <source>
        <dbReference type="SAM" id="Phobius"/>
    </source>
</evidence>
<keyword evidence="4 7" id="KW-1133">Transmembrane helix</keyword>
<evidence type="ECO:0000256" key="6">
    <source>
        <dbReference type="SAM" id="MobiDB-lite"/>
    </source>
</evidence>
<dbReference type="InParanoid" id="A0A5E4EHJ4"/>
<dbReference type="Proteomes" id="UP000327085">
    <property type="component" value="Chromosome 6"/>
</dbReference>
<comment type="subcellular location">
    <subcellularLocation>
        <location evidence="1">Membrane</location>
    </subcellularLocation>
</comment>
<dbReference type="GO" id="GO:0015245">
    <property type="term" value="F:fatty acid transmembrane transporter activity"/>
    <property type="evidence" value="ECO:0007669"/>
    <property type="project" value="TreeGrafter"/>
</dbReference>
<dbReference type="PANTHER" id="PTHR12668:SF43">
    <property type="entry name" value="TRANSMEMBRANE PROTEIN 14 HOMOLOG"/>
    <property type="match status" value="1"/>
</dbReference>
<evidence type="ECO:0000313" key="8">
    <source>
        <dbReference type="EMBL" id="VVA14430.1"/>
    </source>
</evidence>
<organism evidence="8 9">
    <name type="scientific">Prunus dulcis</name>
    <name type="common">Almond</name>
    <name type="synonym">Amygdalus dulcis</name>
    <dbReference type="NCBI Taxonomy" id="3755"/>
    <lineage>
        <taxon>Eukaryota</taxon>
        <taxon>Viridiplantae</taxon>
        <taxon>Streptophyta</taxon>
        <taxon>Embryophyta</taxon>
        <taxon>Tracheophyta</taxon>
        <taxon>Spermatophyta</taxon>
        <taxon>Magnoliopsida</taxon>
        <taxon>eudicotyledons</taxon>
        <taxon>Gunneridae</taxon>
        <taxon>Pentapetalae</taxon>
        <taxon>rosids</taxon>
        <taxon>fabids</taxon>
        <taxon>Rosales</taxon>
        <taxon>Rosaceae</taxon>
        <taxon>Amygdaloideae</taxon>
        <taxon>Amygdaleae</taxon>
        <taxon>Prunus</taxon>
    </lineage>
</organism>
<dbReference type="OMA" id="RMQGISK"/>
<evidence type="ECO:0000256" key="1">
    <source>
        <dbReference type="ARBA" id="ARBA00004370"/>
    </source>
</evidence>
<keyword evidence="5 7" id="KW-0472">Membrane</keyword>
<dbReference type="FunCoup" id="A0A5E4EHJ4">
    <property type="interactions" value="1572"/>
</dbReference>
<dbReference type="PANTHER" id="PTHR12668">
    <property type="entry name" value="TRANSMEMBRANE PROTEIN 14, 15"/>
    <property type="match status" value="1"/>
</dbReference>
<sequence length="328" mass="35749">MSVTLQSFSLLNPNPSCGSKKPAPLALCSSPSSSLRFGQLTGARGYGAPIVLPKGLSGAYLSLHRRSLWTRPIVAAAASQEESKHPEIEVEKEKDTAKLKSEESEEAWKQTLAAFKEQALKMQGISQEAYELYSKKALVILKETSEQLKIQADKARIDLSEIAKEISEEGKEYISTAAKNSPEPVKEIVETFNSSADDLNDVSKVRDFHVGIPYGLLLSLGGFLSFMVTGSISAIRFGVIIGGALLFLSVSSLRSYKQGESSPLTLKGQAAIASIIFLREVRLLAQRSSFPNLTTTLVSGAVVAFYVYKIVQNRKHQKGSNFEKETEI</sequence>
<dbReference type="InterPro" id="IPR044890">
    <property type="entry name" value="TMEM14_sf"/>
</dbReference>
<keyword evidence="3 7" id="KW-0812">Transmembrane</keyword>
<name>A0A5E4EHJ4_PRUDU</name>
<reference evidence="9" key="1">
    <citation type="journal article" date="2020" name="Plant J.">
        <title>Transposons played a major role in the diversification between the closely related almond and peach genomes: results from the almond genome sequence.</title>
        <authorList>
            <person name="Alioto T."/>
            <person name="Alexiou K.G."/>
            <person name="Bardil A."/>
            <person name="Barteri F."/>
            <person name="Castanera R."/>
            <person name="Cruz F."/>
            <person name="Dhingra A."/>
            <person name="Duval H."/>
            <person name="Fernandez I Marti A."/>
            <person name="Frias L."/>
            <person name="Galan B."/>
            <person name="Garcia J.L."/>
            <person name="Howad W."/>
            <person name="Gomez-Garrido J."/>
            <person name="Gut M."/>
            <person name="Julca I."/>
            <person name="Morata J."/>
            <person name="Puigdomenech P."/>
            <person name="Ribeca P."/>
            <person name="Rubio Cabetas M.J."/>
            <person name="Vlasova A."/>
            <person name="Wirthensohn M."/>
            <person name="Garcia-Mas J."/>
            <person name="Gabaldon T."/>
            <person name="Casacuberta J.M."/>
            <person name="Arus P."/>
        </authorList>
    </citation>
    <scope>NUCLEOTIDE SEQUENCE [LARGE SCALE GENOMIC DNA]</scope>
    <source>
        <strain evidence="9">cv. Texas</strain>
    </source>
</reference>
<protein>
    <submittedName>
        <fullName evidence="8">PREDICTED: FATTY ACID EXPORT</fullName>
    </submittedName>
</protein>
<feature type="transmembrane region" description="Helical" evidence="7">
    <location>
        <begin position="237"/>
        <end position="256"/>
    </location>
</feature>
<dbReference type="InterPro" id="IPR005349">
    <property type="entry name" value="TMEM14"/>
</dbReference>
<dbReference type="Gramene" id="VVA14430">
    <property type="protein sequence ID" value="VVA14430"/>
    <property type="gene ID" value="Prudul26B011568"/>
</dbReference>
<evidence type="ECO:0000256" key="2">
    <source>
        <dbReference type="ARBA" id="ARBA00007590"/>
    </source>
</evidence>
<dbReference type="EMBL" id="CABIKO010000010">
    <property type="protein sequence ID" value="VVA14430.1"/>
    <property type="molecule type" value="Genomic_DNA"/>
</dbReference>
<dbReference type="Gene3D" id="1.10.10.1740">
    <property type="entry name" value="Transmembrane protein 14-like"/>
    <property type="match status" value="1"/>
</dbReference>
<evidence type="ECO:0000256" key="5">
    <source>
        <dbReference type="ARBA" id="ARBA00023136"/>
    </source>
</evidence>
<gene>
    <name evidence="8" type="ORF">ALMOND_2B011568</name>
</gene>
<comment type="similarity">
    <text evidence="2">Belongs to the TMEM14 family.</text>
</comment>
<feature type="compositionally biased region" description="Basic and acidic residues" evidence="6">
    <location>
        <begin position="81"/>
        <end position="101"/>
    </location>
</feature>
<evidence type="ECO:0000256" key="3">
    <source>
        <dbReference type="ARBA" id="ARBA00022692"/>
    </source>
</evidence>
<dbReference type="Pfam" id="PF03647">
    <property type="entry name" value="Tmemb_14"/>
    <property type="match status" value="1"/>
</dbReference>
<proteinExistence type="inferred from homology"/>
<evidence type="ECO:0000313" key="9">
    <source>
        <dbReference type="Proteomes" id="UP000327085"/>
    </source>
</evidence>